<reference evidence="1 2" key="1">
    <citation type="journal article" date="2012" name="Proc. Natl. Acad. Sci. U.S.A.">
        <title>Genome streamlining and chemical defense in a coral reef symbiosis.</title>
        <authorList>
            <person name="Kwan J.C."/>
            <person name="Donia M.S."/>
            <person name="Han A.W."/>
            <person name="Hirose E."/>
            <person name="Haygood M.G."/>
            <person name="Schmidt E.W."/>
        </authorList>
    </citation>
    <scope>NUCLEOTIDE SEQUENCE [LARGE SCALE GENOMIC DNA]</scope>
    <source>
        <strain evidence="1 2">L2</strain>
    </source>
</reference>
<protein>
    <submittedName>
        <fullName evidence="1">Uncharacterized protein</fullName>
    </submittedName>
</protein>
<name>K7YHY2_9PROT</name>
<gene>
    <name evidence="1" type="ORF">A1OE_1026</name>
</gene>
<dbReference type="AlphaFoldDB" id="K7YHY2"/>
<dbReference type="STRING" id="1193729.A1OE_1026"/>
<evidence type="ECO:0000313" key="1">
    <source>
        <dbReference type="EMBL" id="AFX99205.1"/>
    </source>
</evidence>
<keyword evidence="2" id="KW-1185">Reference proteome</keyword>
<dbReference type="Proteomes" id="UP000010077">
    <property type="component" value="Chromosome"/>
</dbReference>
<dbReference type="KEGG" id="thal:A1OE_1026"/>
<organism evidence="1 2">
    <name type="scientific">Candidatus Endolissoclinum faulkneri L2</name>
    <dbReference type="NCBI Taxonomy" id="1193729"/>
    <lineage>
        <taxon>Bacteria</taxon>
        <taxon>Pseudomonadati</taxon>
        <taxon>Pseudomonadota</taxon>
        <taxon>Alphaproteobacteria</taxon>
        <taxon>Rhodospirillales</taxon>
        <taxon>Rhodospirillaceae</taxon>
        <taxon>Candidatus Endolissoclinum</taxon>
    </lineage>
</organism>
<sequence>MNVLYNKKTNLRLKKCEIIKVCLKKNILFLVYEANGNCFISYSNLD</sequence>
<dbReference type="EMBL" id="CP003539">
    <property type="protein sequence ID" value="AFX99205.1"/>
    <property type="molecule type" value="Genomic_DNA"/>
</dbReference>
<evidence type="ECO:0000313" key="2">
    <source>
        <dbReference type="Proteomes" id="UP000010077"/>
    </source>
</evidence>
<dbReference type="HOGENOM" id="CLU_3181446_0_0_5"/>
<accession>K7YHY2</accession>
<proteinExistence type="predicted"/>